<dbReference type="KEGG" id="dra:DR_A0302"/>
<dbReference type="OrthoDB" id="64245at2"/>
<dbReference type="PATRIC" id="fig|243230.17.peg.3192"/>
<protein>
    <recommendedName>
        <fullName evidence="2">Copper-binding protein MbnP-like domain-containing protein</fullName>
    </recommendedName>
</protein>
<organism evidence="3 4">
    <name type="scientific">Deinococcus radiodurans (strain ATCC 13939 / DSM 20539 / JCM 16871 / CCUG 27074 / LMG 4051 / NBRC 15346 / NCIMB 9279 / VKM B-1422 / R1)</name>
    <dbReference type="NCBI Taxonomy" id="243230"/>
    <lineage>
        <taxon>Bacteria</taxon>
        <taxon>Thermotogati</taxon>
        <taxon>Deinococcota</taxon>
        <taxon>Deinococci</taxon>
        <taxon>Deinococcales</taxon>
        <taxon>Deinococcaceae</taxon>
        <taxon>Deinococcus</taxon>
    </lineage>
</organism>
<reference evidence="3 4" key="1">
    <citation type="journal article" date="1999" name="Science">
        <title>Genome sequence of the radioresistant bacterium Deinococcus radiodurans R1.</title>
        <authorList>
            <person name="White O."/>
            <person name="Eisen J.A."/>
            <person name="Heidelberg J.F."/>
            <person name="Hickey E.K."/>
            <person name="Peterson J.D."/>
            <person name="Dodson R.J."/>
            <person name="Haft D.H."/>
            <person name="Gwinn M.L."/>
            <person name="Nelson W.C."/>
            <person name="Richardson D.L."/>
            <person name="Moffat K.S."/>
            <person name="Qin H."/>
            <person name="Jiang L."/>
            <person name="Pamphile W."/>
            <person name="Crosby M."/>
            <person name="Shen M."/>
            <person name="Vamathevan J.J."/>
            <person name="Lam P."/>
            <person name="McDonald L."/>
            <person name="Utterback T."/>
            <person name="Zalewski C."/>
            <person name="Makarova K.S."/>
            <person name="Aravind L."/>
            <person name="Daly M.J."/>
            <person name="Minton K.W."/>
            <person name="Fleischmann R.D."/>
            <person name="Ketchum K.A."/>
            <person name="Nelson K.E."/>
            <person name="Salzberg S."/>
            <person name="Smith H.O."/>
            <person name="Venter J.C."/>
            <person name="Fraser C.M."/>
        </authorList>
    </citation>
    <scope>NUCLEOTIDE SEQUENCE [LARGE SCALE GENOMIC DNA]</scope>
    <source>
        <strain evidence="4">ATCC 13939 / DSM 20539 / JCM 16871 / LMG 4051 / NBRC 15346 / NCIMB 9279 / R1 / VKM B-1422</strain>
    </source>
</reference>
<keyword evidence="1" id="KW-1133">Transmembrane helix</keyword>
<dbReference type="eggNOG" id="ENOG50335NH">
    <property type="taxonomic scope" value="Bacteria"/>
</dbReference>
<dbReference type="PaxDb" id="243230-DR_A0302"/>
<sequence>MRTRQAIRPGPAHPLPCAALYCGAQASPEGKHPMQKLVALLTTALLGSAAAAPLSLTLSLTDGQTPFLLDTALKVAGQDLTVQEVKFYVSDVALVRADGTEVPVRGLSLAQLKKGATPQNIEIFKGEAPAGTYRGLRFNVGVPRALNHADATTAKAPLSLEQGMYWAWNSGYIFFTLLGESNGVKVANHVGGDSHRITVDLTDLQKPGTALRVAADGLTVPVSLDLQKLYAAGVGGAWDFSRAQYQQVHFGPVADQFYANVAGAFSRADGANANPVYRGAPAPAGAAAPTAPAMSMPMPAMPGQPQH</sequence>
<keyword evidence="1" id="KW-0472">Membrane</keyword>
<evidence type="ECO:0000313" key="3">
    <source>
        <dbReference type="EMBL" id="AAF12516.1"/>
    </source>
</evidence>
<evidence type="ECO:0000259" key="2">
    <source>
        <dbReference type="Pfam" id="PF20243"/>
    </source>
</evidence>
<proteinExistence type="predicted"/>
<evidence type="ECO:0000256" key="1">
    <source>
        <dbReference type="SAM" id="Phobius"/>
    </source>
</evidence>
<dbReference type="Proteomes" id="UP000002524">
    <property type="component" value="Chromosome 2"/>
</dbReference>
<gene>
    <name evidence="3" type="ordered locus">DR_A0302</name>
</gene>
<dbReference type="EnsemblBacteria" id="AAF12516">
    <property type="protein sequence ID" value="AAF12516"/>
    <property type="gene ID" value="DR_A0302"/>
</dbReference>
<dbReference type="EMBL" id="AE001825">
    <property type="protein sequence ID" value="AAF12516.1"/>
    <property type="molecule type" value="Genomic_DNA"/>
</dbReference>
<name>Q9RYL0_DEIRA</name>
<keyword evidence="1" id="KW-0812">Transmembrane</keyword>
<dbReference type="InParanoid" id="Q9RYL0"/>
<dbReference type="Pfam" id="PF20243">
    <property type="entry name" value="MbnP"/>
    <property type="match status" value="1"/>
</dbReference>
<accession>Q9RYL0</accession>
<feature type="transmembrane region" description="Helical" evidence="1">
    <location>
        <begin position="37"/>
        <end position="56"/>
    </location>
</feature>
<dbReference type="AlphaFoldDB" id="Q9RYL0"/>
<feature type="domain" description="Copper-binding protein MbnP-like" evidence="2">
    <location>
        <begin position="53"/>
        <end position="232"/>
    </location>
</feature>
<dbReference type="InterPro" id="IPR046863">
    <property type="entry name" value="MbnP-like_dom"/>
</dbReference>
<dbReference type="STRING" id="243230.DR_A0302"/>
<dbReference type="PIR" id="C75584">
    <property type="entry name" value="C75584"/>
</dbReference>
<dbReference type="HOGENOM" id="CLU_078733_0_0_0"/>
<evidence type="ECO:0000313" key="4">
    <source>
        <dbReference type="Proteomes" id="UP000002524"/>
    </source>
</evidence>
<keyword evidence="4" id="KW-1185">Reference proteome</keyword>